<dbReference type="PANTHER" id="PTHR13315">
    <property type="entry name" value="METALLO PHOSPHOESTERASE RELATED"/>
    <property type="match status" value="1"/>
</dbReference>
<dbReference type="EMBL" id="JAPTSV010000007">
    <property type="protein sequence ID" value="KAJ1526257.1"/>
    <property type="molecule type" value="Genomic_DNA"/>
</dbReference>
<dbReference type="InterPro" id="IPR029052">
    <property type="entry name" value="Metallo-depent_PP-like"/>
</dbReference>
<dbReference type="AlphaFoldDB" id="A0AAV7XNM9"/>
<evidence type="ECO:0000256" key="7">
    <source>
        <dbReference type="ARBA" id="ARBA00022989"/>
    </source>
</evidence>
<dbReference type="GO" id="GO:0016020">
    <property type="term" value="C:membrane"/>
    <property type="evidence" value="ECO:0007669"/>
    <property type="project" value="UniProtKB-SubCell"/>
</dbReference>
<proteinExistence type="inferred from homology"/>
<comment type="subcellular location">
    <subcellularLocation>
        <location evidence="2">Membrane</location>
        <topology evidence="2">Multi-pass membrane protein</topology>
    </subcellularLocation>
</comment>
<evidence type="ECO:0000313" key="13">
    <source>
        <dbReference type="EMBL" id="KAJ1526257.1"/>
    </source>
</evidence>
<evidence type="ECO:0000313" key="14">
    <source>
        <dbReference type="Proteomes" id="UP001075354"/>
    </source>
</evidence>
<protein>
    <recommendedName>
        <fullName evidence="10">Metallophosphoesterase 1 homolog</fullName>
    </recommendedName>
</protein>
<accession>A0AAV7XNM9</accession>
<dbReference type="PANTHER" id="PTHR13315:SF0">
    <property type="entry name" value="METALLOPHOSPHOESTERASE 1"/>
    <property type="match status" value="1"/>
</dbReference>
<keyword evidence="14" id="KW-1185">Reference proteome</keyword>
<evidence type="ECO:0000256" key="11">
    <source>
        <dbReference type="SAM" id="Phobius"/>
    </source>
</evidence>
<name>A0AAV7XNM9_9NEOP</name>
<evidence type="ECO:0000256" key="8">
    <source>
        <dbReference type="ARBA" id="ARBA00023136"/>
    </source>
</evidence>
<keyword evidence="7 11" id="KW-1133">Transmembrane helix</keyword>
<sequence>MKIPVKLLMRMFACVCGIIVLCEFLIYYIVIIQCSWPDVDPEKADTSIPVRDNNEPVRAMFLADTHLLGSRNGHWFDKLRREWQMHRAFQTAMAIHKPEVVFFLGDIFDEGLWCGKLEFDYYVARFHSLFQVPEGTKVFVIVGNHDIGFHYSISPYLHERFMQAFNSPPIKMMSIRGNHFVLLNSMAMEGDGCFLCRQAEIKLNGIAEKLRCYQGAGKGCESGKLRKHYSRPIILQHFPMYRESDRNCDEPDGAPEDLKPMQFRERWDCLSKDATSMLFEQLAPRAIFTGHTHHGCHSVHGASKDIHEYTVSSFSWRNKDNPSFMLSVISPNNYAVSKCQMPRESTVIFLYVMCLACFVLWFSHNLYRITFRRSRSTHVFKSC</sequence>
<evidence type="ECO:0000256" key="1">
    <source>
        <dbReference type="ARBA" id="ARBA00001936"/>
    </source>
</evidence>
<comment type="cofactor">
    <cofactor evidence="1">
        <name>Mn(2+)</name>
        <dbReference type="ChEBI" id="CHEBI:29035"/>
    </cofactor>
</comment>
<keyword evidence="8 11" id="KW-0472">Membrane</keyword>
<evidence type="ECO:0000259" key="12">
    <source>
        <dbReference type="Pfam" id="PF00149"/>
    </source>
</evidence>
<evidence type="ECO:0000256" key="6">
    <source>
        <dbReference type="ARBA" id="ARBA00022801"/>
    </source>
</evidence>
<evidence type="ECO:0000256" key="4">
    <source>
        <dbReference type="ARBA" id="ARBA00022692"/>
    </source>
</evidence>
<evidence type="ECO:0000256" key="10">
    <source>
        <dbReference type="ARBA" id="ARBA00074873"/>
    </source>
</evidence>
<evidence type="ECO:0000256" key="3">
    <source>
        <dbReference type="ARBA" id="ARBA00008895"/>
    </source>
</evidence>
<dbReference type="Proteomes" id="UP001075354">
    <property type="component" value="Chromosome 7"/>
</dbReference>
<keyword evidence="6" id="KW-0378">Hydrolase</keyword>
<comment type="similarity">
    <text evidence="3">Belongs to the metallophosphoesterase superfamily. MPPE1 family.</text>
</comment>
<feature type="domain" description="Calcineurin-like phosphoesterase" evidence="12">
    <location>
        <begin position="58"/>
        <end position="294"/>
    </location>
</feature>
<feature type="transmembrane region" description="Helical" evidence="11">
    <location>
        <begin position="7"/>
        <end position="30"/>
    </location>
</feature>
<organism evidence="13 14">
    <name type="scientific">Megalurothrips usitatus</name>
    <name type="common">bean blossom thrips</name>
    <dbReference type="NCBI Taxonomy" id="439358"/>
    <lineage>
        <taxon>Eukaryota</taxon>
        <taxon>Metazoa</taxon>
        <taxon>Ecdysozoa</taxon>
        <taxon>Arthropoda</taxon>
        <taxon>Hexapoda</taxon>
        <taxon>Insecta</taxon>
        <taxon>Pterygota</taxon>
        <taxon>Neoptera</taxon>
        <taxon>Paraneoptera</taxon>
        <taxon>Thysanoptera</taxon>
        <taxon>Terebrantia</taxon>
        <taxon>Thripoidea</taxon>
        <taxon>Thripidae</taxon>
        <taxon>Megalurothrips</taxon>
    </lineage>
</organism>
<dbReference type="InterPro" id="IPR033308">
    <property type="entry name" value="PGAP5/Cdc1/Ted1"/>
</dbReference>
<gene>
    <name evidence="13" type="ORF">ONE63_009412</name>
</gene>
<keyword evidence="9" id="KW-0464">Manganese</keyword>
<comment type="caution">
    <text evidence="13">The sequence shown here is derived from an EMBL/GenBank/DDBJ whole genome shotgun (WGS) entry which is preliminary data.</text>
</comment>
<dbReference type="SUPFAM" id="SSF56300">
    <property type="entry name" value="Metallo-dependent phosphatases"/>
    <property type="match status" value="1"/>
</dbReference>
<dbReference type="FunFam" id="3.60.21.10:FF:000081">
    <property type="entry name" value="Metallophosphoesterase 1 homolog"/>
    <property type="match status" value="1"/>
</dbReference>
<feature type="transmembrane region" description="Helical" evidence="11">
    <location>
        <begin position="348"/>
        <end position="367"/>
    </location>
</feature>
<evidence type="ECO:0000256" key="2">
    <source>
        <dbReference type="ARBA" id="ARBA00004141"/>
    </source>
</evidence>
<evidence type="ECO:0000256" key="5">
    <source>
        <dbReference type="ARBA" id="ARBA00022723"/>
    </source>
</evidence>
<dbReference type="Gene3D" id="3.60.21.10">
    <property type="match status" value="1"/>
</dbReference>
<dbReference type="InterPro" id="IPR004843">
    <property type="entry name" value="Calcineurin-like_PHP"/>
</dbReference>
<keyword evidence="5" id="KW-0479">Metal-binding</keyword>
<evidence type="ECO:0000256" key="9">
    <source>
        <dbReference type="ARBA" id="ARBA00023211"/>
    </source>
</evidence>
<keyword evidence="4 11" id="KW-0812">Transmembrane</keyword>
<dbReference type="GO" id="GO:0016787">
    <property type="term" value="F:hydrolase activity"/>
    <property type="evidence" value="ECO:0007669"/>
    <property type="project" value="UniProtKB-KW"/>
</dbReference>
<dbReference type="Pfam" id="PF00149">
    <property type="entry name" value="Metallophos"/>
    <property type="match status" value="1"/>
</dbReference>
<reference evidence="13" key="1">
    <citation type="submission" date="2022-12" db="EMBL/GenBank/DDBJ databases">
        <title>Chromosome-level genome assembly of the bean flower thrips Megalurothrips usitatus.</title>
        <authorList>
            <person name="Ma L."/>
            <person name="Liu Q."/>
            <person name="Li H."/>
            <person name="Cai W."/>
        </authorList>
    </citation>
    <scope>NUCLEOTIDE SEQUENCE</scope>
    <source>
        <strain evidence="13">Cailab_2022a</strain>
    </source>
</reference>
<dbReference type="GO" id="GO:0006506">
    <property type="term" value="P:GPI anchor biosynthetic process"/>
    <property type="evidence" value="ECO:0007669"/>
    <property type="project" value="InterPro"/>
</dbReference>
<dbReference type="GO" id="GO:0046872">
    <property type="term" value="F:metal ion binding"/>
    <property type="evidence" value="ECO:0007669"/>
    <property type="project" value="UniProtKB-KW"/>
</dbReference>